<evidence type="ECO:0000313" key="6">
    <source>
        <dbReference type="Proteomes" id="UP000816034"/>
    </source>
</evidence>
<comment type="similarity">
    <text evidence="1">Belongs to the importin alpha family.</text>
</comment>
<gene>
    <name evidence="5" type="ORF">C9374_009464</name>
</gene>
<evidence type="ECO:0000256" key="3">
    <source>
        <dbReference type="ARBA" id="ARBA00022927"/>
    </source>
</evidence>
<evidence type="ECO:0000256" key="1">
    <source>
        <dbReference type="ARBA" id="ARBA00010394"/>
    </source>
</evidence>
<comment type="caution">
    <text evidence="5">The sequence shown here is derived from an EMBL/GenBank/DDBJ whole genome shotgun (WGS) entry which is preliminary data.</text>
</comment>
<accession>A0AA88KR34</accession>
<dbReference type="Gene3D" id="1.25.10.10">
    <property type="entry name" value="Leucine-rich Repeat Variant"/>
    <property type="match status" value="1"/>
</dbReference>
<dbReference type="PANTHER" id="PTHR23316">
    <property type="entry name" value="IMPORTIN ALPHA"/>
    <property type="match status" value="1"/>
</dbReference>
<name>A0AA88KR34_NAELO</name>
<keyword evidence="3" id="KW-0653">Protein transport</keyword>
<feature type="compositionally biased region" description="Polar residues" evidence="4">
    <location>
        <begin position="581"/>
        <end position="593"/>
    </location>
</feature>
<dbReference type="SUPFAM" id="SSF48371">
    <property type="entry name" value="ARM repeat"/>
    <property type="match status" value="1"/>
</dbReference>
<evidence type="ECO:0000256" key="2">
    <source>
        <dbReference type="ARBA" id="ARBA00022448"/>
    </source>
</evidence>
<dbReference type="RefSeq" id="XP_044554781.1">
    <property type="nucleotide sequence ID" value="XM_044699654.1"/>
</dbReference>
<organism evidence="5 6">
    <name type="scientific">Naegleria lovaniensis</name>
    <name type="common">Amoeba</name>
    <dbReference type="NCBI Taxonomy" id="51637"/>
    <lineage>
        <taxon>Eukaryota</taxon>
        <taxon>Discoba</taxon>
        <taxon>Heterolobosea</taxon>
        <taxon>Tetramitia</taxon>
        <taxon>Eutetramitia</taxon>
        <taxon>Vahlkampfiidae</taxon>
        <taxon>Naegleria</taxon>
    </lineage>
</organism>
<evidence type="ECO:0000256" key="4">
    <source>
        <dbReference type="SAM" id="MobiDB-lite"/>
    </source>
</evidence>
<dbReference type="InterPro" id="IPR016024">
    <property type="entry name" value="ARM-type_fold"/>
</dbReference>
<dbReference type="GeneID" id="68101918"/>
<protein>
    <recommendedName>
        <fullName evidence="7">Importin subunit alpha</fullName>
    </recommendedName>
</protein>
<sequence>MNLGWKYSLISKDIENEPTFMKPIQMIEKIQKDYKTKNLIRSIRLQSAPTNKVARKQTPVSEYRENVFKVAKTLLSYTPMFSTFVECSNSSKTSIPSSSQNNIQAMQHVLALLMIVRKLVSLEFNPPLNDVVNCDLVPFLFKILHFGIVQEYRRLYDPTSSFSSVLVTLWRELIFEASWILTNVASGAPAHTQTVVGNTEPSITSMSSIQTLLMLLHIDSQEIKQQTLWSLANITGDNATYRDAVIYAIIPSSLEGAKYLYRSLNTENIEFSQSPCPITSAIDIINNIYVETKKSLSMSRIIAWTFSNCFRGKPVNVDIKNAATVATVLQEMVQTSTDFDVLSDALWGIAYGTDTPDMNLINLFLNDTLIPLLVRNISTQTHQSILLPSLRVIGNFIRLDDSTITQRILDTEGFMNGLKLCALSGIFSVKKESLYILSNIAAGTSEQVKTLLDHHVLTDVISVVFRTSDALFVGREIYSLKKEATWVVSNMTVYTEHLASIFETGMLLEFLLQLYCDPTTEVLLKREALNPIFSIINHLEPLTLRESARQRVIEFAKQTETPGALVEVIELCCWREKSQEDTSQSSKNNNSKVEQAGDTDGGVNEQPTN</sequence>
<dbReference type="Proteomes" id="UP000816034">
    <property type="component" value="Unassembled WGS sequence"/>
</dbReference>
<proteinExistence type="inferred from homology"/>
<evidence type="ECO:0000313" key="5">
    <source>
        <dbReference type="EMBL" id="KAG2392887.1"/>
    </source>
</evidence>
<dbReference type="GO" id="GO:0015031">
    <property type="term" value="P:protein transport"/>
    <property type="evidence" value="ECO:0007669"/>
    <property type="project" value="UniProtKB-KW"/>
</dbReference>
<keyword evidence="6" id="KW-1185">Reference proteome</keyword>
<dbReference type="EMBL" id="PYSW02000003">
    <property type="protein sequence ID" value="KAG2392887.1"/>
    <property type="molecule type" value="Genomic_DNA"/>
</dbReference>
<evidence type="ECO:0008006" key="7">
    <source>
        <dbReference type="Google" id="ProtNLM"/>
    </source>
</evidence>
<feature type="region of interest" description="Disordered" evidence="4">
    <location>
        <begin position="579"/>
        <end position="609"/>
    </location>
</feature>
<reference evidence="5 6" key="1">
    <citation type="journal article" date="2018" name="BMC Genomics">
        <title>The genome of Naegleria lovaniensis, the basis for a comparative approach to unravel pathogenicity factors of the human pathogenic amoeba N. fowleri.</title>
        <authorList>
            <person name="Liechti N."/>
            <person name="Schurch N."/>
            <person name="Bruggmann R."/>
            <person name="Wittwer M."/>
        </authorList>
    </citation>
    <scope>NUCLEOTIDE SEQUENCE [LARGE SCALE GENOMIC DNA]</scope>
    <source>
        <strain evidence="5 6">ATCC 30569</strain>
    </source>
</reference>
<dbReference type="AlphaFoldDB" id="A0AA88KR34"/>
<keyword evidence="2" id="KW-0813">Transport</keyword>
<dbReference type="InterPro" id="IPR011989">
    <property type="entry name" value="ARM-like"/>
</dbReference>